<proteinExistence type="inferred from homology"/>
<accession>A0AAV5R174</accession>
<evidence type="ECO:0000256" key="1">
    <source>
        <dbReference type="ARBA" id="ARBA00001962"/>
    </source>
</evidence>
<evidence type="ECO:0000313" key="6">
    <source>
        <dbReference type="Proteomes" id="UP001378960"/>
    </source>
</evidence>
<gene>
    <name evidence="5" type="ORF">DAPK24_013770</name>
</gene>
<evidence type="ECO:0000313" key="5">
    <source>
        <dbReference type="EMBL" id="GMM44802.1"/>
    </source>
</evidence>
<keyword evidence="6" id="KW-1185">Reference proteome</keyword>
<evidence type="ECO:0008006" key="7">
    <source>
        <dbReference type="Google" id="ProtNLM"/>
    </source>
</evidence>
<evidence type="ECO:0000256" key="4">
    <source>
        <dbReference type="ARBA" id="ARBA00023004"/>
    </source>
</evidence>
<dbReference type="PANTHER" id="PTHR20883">
    <property type="entry name" value="PHYTANOYL-COA DIOXYGENASE DOMAIN CONTAINING 1"/>
    <property type="match status" value="1"/>
</dbReference>
<keyword evidence="3" id="KW-0479">Metal-binding</keyword>
<dbReference type="GO" id="GO:0046872">
    <property type="term" value="F:metal ion binding"/>
    <property type="evidence" value="ECO:0007669"/>
    <property type="project" value="UniProtKB-KW"/>
</dbReference>
<evidence type="ECO:0000256" key="2">
    <source>
        <dbReference type="ARBA" id="ARBA00005830"/>
    </source>
</evidence>
<comment type="similarity">
    <text evidence="2">Belongs to the PhyH family.</text>
</comment>
<comment type="caution">
    <text evidence="5">The sequence shown here is derived from an EMBL/GenBank/DDBJ whole genome shotgun (WGS) entry which is preliminary data.</text>
</comment>
<keyword evidence="4" id="KW-0408">Iron</keyword>
<comment type="cofactor">
    <cofactor evidence="1">
        <name>Fe cation</name>
        <dbReference type="ChEBI" id="CHEBI:24875"/>
    </cofactor>
</comment>
<dbReference type="AlphaFoldDB" id="A0AAV5R174"/>
<reference evidence="5 6" key="1">
    <citation type="journal article" date="2023" name="Elife">
        <title>Identification of key yeast species and microbe-microbe interactions impacting larval growth of Drosophila in the wild.</title>
        <authorList>
            <person name="Mure A."/>
            <person name="Sugiura Y."/>
            <person name="Maeda R."/>
            <person name="Honda K."/>
            <person name="Sakurai N."/>
            <person name="Takahashi Y."/>
            <person name="Watada M."/>
            <person name="Katoh T."/>
            <person name="Gotoh A."/>
            <person name="Gotoh Y."/>
            <person name="Taniguchi I."/>
            <person name="Nakamura K."/>
            <person name="Hayashi T."/>
            <person name="Katayama T."/>
            <person name="Uemura T."/>
            <person name="Hattori Y."/>
        </authorList>
    </citation>
    <scope>NUCLEOTIDE SEQUENCE [LARGE SCALE GENOMIC DNA]</scope>
    <source>
        <strain evidence="5 6">PK-24</strain>
    </source>
</reference>
<evidence type="ECO:0000256" key="3">
    <source>
        <dbReference type="ARBA" id="ARBA00022723"/>
    </source>
</evidence>
<organism evidence="5 6">
    <name type="scientific">Pichia kluyveri</name>
    <name type="common">Yeast</name>
    <dbReference type="NCBI Taxonomy" id="36015"/>
    <lineage>
        <taxon>Eukaryota</taxon>
        <taxon>Fungi</taxon>
        <taxon>Dikarya</taxon>
        <taxon>Ascomycota</taxon>
        <taxon>Saccharomycotina</taxon>
        <taxon>Pichiomycetes</taxon>
        <taxon>Pichiales</taxon>
        <taxon>Pichiaceae</taxon>
        <taxon>Pichia</taxon>
    </lineage>
</organism>
<protein>
    <recommendedName>
        <fullName evidence="7">Phytanoyl-CoA dioxygenase</fullName>
    </recommendedName>
</protein>
<sequence length="313" mass="35452">MPLTPKELEQYENDGCIAIKNYLSKDKVKELNDEIDSLLNSVNIGNHPKIKFTTGNDKDGHISDKYFIDSSDKIHYFFEPEAISDNNHKLNKPLNKSINKIGHGLHFLNEKFNSITVNDDIASICRQLGFKDPKAVQSMCVIKQPFIGAEVPPHNDAEFLYSNPKTCVGFWFALQDCTLENGCLEFIPGSQNYPLQKRFVKDLKKGYGTKFAPLTNLDGQFVPNSSDENIKINKLIENDSLYEKIIIPAGSLVLINGKLIHKSAKNTSDHSRNAYTFHVVDGASNYDEYNWLQIPPSHPSGTDNFTRLYKNYE</sequence>
<dbReference type="Proteomes" id="UP001378960">
    <property type="component" value="Unassembled WGS sequence"/>
</dbReference>
<dbReference type="PANTHER" id="PTHR20883:SF15">
    <property type="entry name" value="PHYTANOYL-COA DIOXYGENASE DOMAIN-CONTAINING PROTEIN 1"/>
    <property type="match status" value="1"/>
</dbReference>
<dbReference type="InterPro" id="IPR008775">
    <property type="entry name" value="Phytyl_CoA_dOase-like"/>
</dbReference>
<dbReference type="EMBL" id="BTGB01000001">
    <property type="protein sequence ID" value="GMM44802.1"/>
    <property type="molecule type" value="Genomic_DNA"/>
</dbReference>
<dbReference type="Pfam" id="PF05721">
    <property type="entry name" value="PhyH"/>
    <property type="match status" value="1"/>
</dbReference>
<dbReference type="Gene3D" id="2.60.120.620">
    <property type="entry name" value="q2cbj1_9rhob like domain"/>
    <property type="match status" value="1"/>
</dbReference>
<dbReference type="SUPFAM" id="SSF51197">
    <property type="entry name" value="Clavaminate synthase-like"/>
    <property type="match status" value="1"/>
</dbReference>
<name>A0AAV5R174_PICKL</name>